<name>A0A3B1AJD5_9ZZZZ</name>
<sequence>MIKKNITKLLLLLAIAFSALSLTSCSTIPDELDSLDKTLVAYERAIRWRNYNGARALQVKPMKVSDFRRQRLKELRITSYKTIEKVIAPDYSKAELLVDIRYYYDKSAIERVLTDRQVWLYNEKSNRWQLDSSFPDFKLY</sequence>
<protein>
    <recommendedName>
        <fullName evidence="2">Lipoprotein</fullName>
    </recommendedName>
</protein>
<dbReference type="PROSITE" id="PS51257">
    <property type="entry name" value="PROKAR_LIPOPROTEIN"/>
    <property type="match status" value="1"/>
</dbReference>
<proteinExistence type="predicted"/>
<evidence type="ECO:0000313" key="1">
    <source>
        <dbReference type="EMBL" id="VAW98479.1"/>
    </source>
</evidence>
<gene>
    <name evidence="1" type="ORF">MNBD_GAMMA23-1513</name>
</gene>
<evidence type="ECO:0008006" key="2">
    <source>
        <dbReference type="Google" id="ProtNLM"/>
    </source>
</evidence>
<organism evidence="1">
    <name type="scientific">hydrothermal vent metagenome</name>
    <dbReference type="NCBI Taxonomy" id="652676"/>
    <lineage>
        <taxon>unclassified sequences</taxon>
        <taxon>metagenomes</taxon>
        <taxon>ecological metagenomes</taxon>
    </lineage>
</organism>
<dbReference type="EMBL" id="UOFT01000066">
    <property type="protein sequence ID" value="VAW98479.1"/>
    <property type="molecule type" value="Genomic_DNA"/>
</dbReference>
<accession>A0A3B1AJD5</accession>
<reference evidence="1" key="1">
    <citation type="submission" date="2018-06" db="EMBL/GenBank/DDBJ databases">
        <authorList>
            <person name="Zhirakovskaya E."/>
        </authorList>
    </citation>
    <scope>NUCLEOTIDE SEQUENCE</scope>
</reference>
<dbReference type="AlphaFoldDB" id="A0A3B1AJD5"/>